<organism evidence="4 5">
    <name type="scientific">Mya arenaria</name>
    <name type="common">Soft-shell clam</name>
    <dbReference type="NCBI Taxonomy" id="6604"/>
    <lineage>
        <taxon>Eukaryota</taxon>
        <taxon>Metazoa</taxon>
        <taxon>Spiralia</taxon>
        <taxon>Lophotrochozoa</taxon>
        <taxon>Mollusca</taxon>
        <taxon>Bivalvia</taxon>
        <taxon>Autobranchia</taxon>
        <taxon>Heteroconchia</taxon>
        <taxon>Euheterodonta</taxon>
        <taxon>Imparidentia</taxon>
        <taxon>Neoheterodontei</taxon>
        <taxon>Myida</taxon>
        <taxon>Myoidea</taxon>
        <taxon>Myidae</taxon>
        <taxon>Mya</taxon>
    </lineage>
</organism>
<evidence type="ECO:0000313" key="5">
    <source>
        <dbReference type="Proteomes" id="UP001164746"/>
    </source>
</evidence>
<dbReference type="Pfam" id="PF01231">
    <property type="entry name" value="IDO"/>
    <property type="match status" value="1"/>
</dbReference>
<evidence type="ECO:0000256" key="3">
    <source>
        <dbReference type="ARBA" id="ARBA00023004"/>
    </source>
</evidence>
<dbReference type="PANTHER" id="PTHR28657:SF5">
    <property type="entry name" value="INDOLEAMINE 2,3-DIOXYGENASE"/>
    <property type="match status" value="1"/>
</dbReference>
<dbReference type="EMBL" id="CP111013">
    <property type="protein sequence ID" value="WAQ97420.1"/>
    <property type="molecule type" value="Genomic_DNA"/>
</dbReference>
<evidence type="ECO:0000256" key="1">
    <source>
        <dbReference type="ARBA" id="ARBA00007119"/>
    </source>
</evidence>
<evidence type="ECO:0000256" key="2">
    <source>
        <dbReference type="ARBA" id="ARBA00022723"/>
    </source>
</evidence>
<keyword evidence="2" id="KW-0479">Metal-binding</keyword>
<sequence>MDIFPINPDKYHVCQEYGFMIKEPLKHCEVIRIVWPYITLTPNNINFSLIYHIVFSVHADLEVFFVFGLNNIEFLPAYFSAWNVLAKQMPELVGKKELRAAVNKMPLLDVDRLCGYREHRLAHVQLSLIGAAYIWQEGDIGVAKELPKCLSVPWVAVSRWLGIQPILSHSSLVLANCRYDTQSGLIESLYNLPGGSEAAWFVTVTAQVELAFATGIKMTGGSAAQSSTLQCIDAVLGVQHEPEIGEFLQNMRRYMPTLHRQFIETIEEHSKVKSLVESSENEALTSAYNQALQAVIDFRSYHVQIVTKYIVVMANRKSRNKEYEALATRGTGGSSILPFLKSLRTTTSNTKIPEAQTE</sequence>
<accession>A0ABY7DM35</accession>
<dbReference type="PROSITE" id="PS00876">
    <property type="entry name" value="IDO_1"/>
    <property type="match status" value="1"/>
</dbReference>
<name>A0ABY7DM35_MYAAR</name>
<protein>
    <submittedName>
        <fullName evidence="4">MYG-like protein</fullName>
    </submittedName>
</protein>
<dbReference type="SUPFAM" id="SSF140959">
    <property type="entry name" value="Indolic compounds 2,3-dioxygenase-like"/>
    <property type="match status" value="1"/>
</dbReference>
<keyword evidence="3" id="KW-0408">Iron</keyword>
<reference evidence="4" key="1">
    <citation type="submission" date="2022-11" db="EMBL/GenBank/DDBJ databases">
        <title>Centuries of genome instability and evolution in soft-shell clam transmissible cancer (bioRxiv).</title>
        <authorList>
            <person name="Hart S.F.M."/>
            <person name="Yonemitsu M.A."/>
            <person name="Giersch R.M."/>
            <person name="Beal B.F."/>
            <person name="Arriagada G."/>
            <person name="Davis B.W."/>
            <person name="Ostrander E.A."/>
            <person name="Goff S.P."/>
            <person name="Metzger M.J."/>
        </authorList>
    </citation>
    <scope>NUCLEOTIDE SEQUENCE</scope>
    <source>
        <strain evidence="4">MELC-2E11</strain>
        <tissue evidence="4">Siphon/mantle</tissue>
    </source>
</reference>
<keyword evidence="5" id="KW-1185">Reference proteome</keyword>
<comment type="similarity">
    <text evidence="1">Belongs to the indoleamine 2,3-dioxygenase family.</text>
</comment>
<dbReference type="Proteomes" id="UP001164746">
    <property type="component" value="Chromosome 2"/>
</dbReference>
<evidence type="ECO:0000313" key="4">
    <source>
        <dbReference type="EMBL" id="WAQ97420.1"/>
    </source>
</evidence>
<dbReference type="PANTHER" id="PTHR28657">
    <property type="entry name" value="INDOLEAMINE 2,3-DIOXYGENASE"/>
    <property type="match status" value="1"/>
</dbReference>
<dbReference type="Gene3D" id="1.20.58.480">
    <property type="match status" value="1"/>
</dbReference>
<dbReference type="InterPro" id="IPR037217">
    <property type="entry name" value="Trp/Indoleamine_2_3_dOase-like"/>
</dbReference>
<dbReference type="InterPro" id="IPR000898">
    <property type="entry name" value="Indolamine_dOase"/>
</dbReference>
<proteinExistence type="inferred from homology"/>
<gene>
    <name evidence="4" type="ORF">MAR_030110</name>
</gene>